<dbReference type="Pfam" id="PF21530">
    <property type="entry name" value="Pif1_2B_dom"/>
    <property type="match status" value="1"/>
</dbReference>
<keyword evidence="1" id="KW-0233">DNA recombination</keyword>
<keyword evidence="6" id="KW-1185">Reference proteome</keyword>
<proteinExistence type="inferred from homology"/>
<dbReference type="EMBL" id="KN747262">
    <property type="protein sequence ID" value="KIH51216.1"/>
    <property type="molecule type" value="Genomic_DNA"/>
</dbReference>
<comment type="similarity">
    <text evidence="1">Belongs to the helicase family.</text>
</comment>
<dbReference type="GO" id="GO:0000723">
    <property type="term" value="P:telomere maintenance"/>
    <property type="evidence" value="ECO:0007669"/>
    <property type="project" value="InterPro"/>
</dbReference>
<dbReference type="GO" id="GO:0043139">
    <property type="term" value="F:5'-3' DNA helicase activity"/>
    <property type="evidence" value="ECO:0007669"/>
    <property type="project" value="UniProtKB-EC"/>
</dbReference>
<dbReference type="InterPro" id="IPR010285">
    <property type="entry name" value="DNA_helicase_pif1-like_DEAD"/>
</dbReference>
<dbReference type="GO" id="GO:0006310">
    <property type="term" value="P:DNA recombination"/>
    <property type="evidence" value="ECO:0007669"/>
    <property type="project" value="UniProtKB-KW"/>
</dbReference>
<keyword evidence="1" id="KW-0234">DNA repair</keyword>
<feature type="domain" description="DNA helicase Pif1-like DEAD-box helicase" evidence="2">
    <location>
        <begin position="638"/>
        <end position="849"/>
    </location>
</feature>
<comment type="catalytic activity">
    <reaction evidence="1">
        <text>ATP + H2O = ADP + phosphate + H(+)</text>
        <dbReference type="Rhea" id="RHEA:13065"/>
        <dbReference type="ChEBI" id="CHEBI:15377"/>
        <dbReference type="ChEBI" id="CHEBI:15378"/>
        <dbReference type="ChEBI" id="CHEBI:30616"/>
        <dbReference type="ChEBI" id="CHEBI:43474"/>
        <dbReference type="ChEBI" id="CHEBI:456216"/>
        <dbReference type="EC" id="5.6.2.3"/>
    </reaction>
</comment>
<evidence type="ECO:0000259" key="4">
    <source>
        <dbReference type="Pfam" id="PF21530"/>
    </source>
</evidence>
<dbReference type="Pfam" id="PF14214">
    <property type="entry name" value="Helitron_like_N"/>
    <property type="match status" value="1"/>
</dbReference>
<keyword evidence="1" id="KW-0227">DNA damage</keyword>
<sequence length="1092" mass="123490">MDVICPHCQAKKFRGEPPGMCCSGGKVKLPPLHPPPQPLLSYMSGTTAESKHFLQNIRKYNSCFQMTSFGTTATVQEPGFMPTFKVRGQIYHRVGSLLPLPNENPRFLQIYFTGDEEQQVDQRCENTGGTRRNIVLDLQRMFHQHNSLVRLFKTALERMPTDEYKVVIRADKRPTGEHERRFNAPTVNEVAVVIVGEDVDRRDIIIQKRNDSLQRISETHRSYDALQYPVIFWEGEDGYHFNLKQTDPRTGSLTNKKISAKDFYASRIMIRDESSDHLLKCRQLFHQFIVDMYAKIESERLLYIRLNQRKLRVDDYIHLRDAVANDGNSTDVGRLVILPATFTGSPRHMHEYAQDAMLYVRTCGRPDLFITVHLENGQRVYFTADNAEERAANPPNTTLTAFFLLCQQDPFARTLLYPEVPKYYTWNATRKVFCKRKQGAAVPGSDVRASDALGRVYTVHPNNDECYFLRLLLHTVRRPTSFTDLKTVDGEVCGTYRDACQRRGLLENDQHWDTTLAEACLTCFPSQLRSLFAIILTSCAPSNPQSLWEKYKENLSEDILREQRRTNPDVNFCAEIFNQALILLEDKCISISTKTLSELGLRAPSRTGAELVQSEVLRERNYNVEELERFVQVNEPLLVPDQRLAYEAIMDMIRNGNGGLFFLDAPGGTGKTFLINLLLAEIRKENEIAVAVASSGIAATLLDGGRTAHSALKLPLDLARSESPVCNISKGSGKAQVLRTCKVIVWDECTMAHKRALEALDRTLQDIRENNRLMGGVVLVLAGDFRQTLPVIPRATPADELNACLKASYLWRHVQKMTLTTNMRVHLQGDLSAQSFAQQLLRLGDGDFPVDPNTDSIFFPPDFCNLMNSPEELIVKVFPDISINFRNHQWLCDRAILAPMNDGVNKINTEIQNQLPGPAATYESIDTVVDREQAVCYPTEFLNSLEPPGMPPHRLVLKVGSPIMLLRNMDPPKLCNGTRLCVKNLMPNVIEATILTGKARGEDVFIPRIPMIPTDMPFDFKRLQFPVRLAFAITINKAQGQSLRVAGINLETPCFSHGQLYVACSRVGTPKQLYIYAPDGKTKNIVYPNALC</sequence>
<dbReference type="OrthoDB" id="272985at2759"/>
<keyword evidence="1" id="KW-0378">Hydrolase</keyword>
<evidence type="ECO:0000256" key="1">
    <source>
        <dbReference type="RuleBase" id="RU363044"/>
    </source>
</evidence>
<reference evidence="5 6" key="1">
    <citation type="submission" date="2013-12" db="EMBL/GenBank/DDBJ databases">
        <title>Draft genome of the parsitic nematode Ancylostoma duodenale.</title>
        <authorList>
            <person name="Mitreva M."/>
        </authorList>
    </citation>
    <scope>NUCLEOTIDE SEQUENCE [LARGE SCALE GENOMIC DNA]</scope>
    <source>
        <strain evidence="5 6">Zhejiang</strain>
    </source>
</reference>
<dbReference type="GO" id="GO:0016887">
    <property type="term" value="F:ATP hydrolysis activity"/>
    <property type="evidence" value="ECO:0007669"/>
    <property type="project" value="RHEA"/>
</dbReference>
<comment type="cofactor">
    <cofactor evidence="1">
        <name>Mg(2+)</name>
        <dbReference type="ChEBI" id="CHEBI:18420"/>
    </cofactor>
</comment>
<dbReference type="CDD" id="cd18809">
    <property type="entry name" value="SF1_C_RecD"/>
    <property type="match status" value="1"/>
</dbReference>
<evidence type="ECO:0000259" key="2">
    <source>
        <dbReference type="Pfam" id="PF05970"/>
    </source>
</evidence>
<name>A0A0C2G2C8_9BILA</name>
<dbReference type="InterPro" id="IPR027417">
    <property type="entry name" value="P-loop_NTPase"/>
</dbReference>
<evidence type="ECO:0000313" key="6">
    <source>
        <dbReference type="Proteomes" id="UP000054047"/>
    </source>
</evidence>
<gene>
    <name evidence="5" type="ORF">ANCDUO_18700</name>
</gene>
<accession>A0A0C2G2C8</accession>
<dbReference type="AlphaFoldDB" id="A0A0C2G2C8"/>
<keyword evidence="1" id="KW-0067">ATP-binding</keyword>
<dbReference type="InterPro" id="IPR025476">
    <property type="entry name" value="Helitron_helicase-like"/>
</dbReference>
<organism evidence="5 6">
    <name type="scientific">Ancylostoma duodenale</name>
    <dbReference type="NCBI Taxonomy" id="51022"/>
    <lineage>
        <taxon>Eukaryota</taxon>
        <taxon>Metazoa</taxon>
        <taxon>Ecdysozoa</taxon>
        <taxon>Nematoda</taxon>
        <taxon>Chromadorea</taxon>
        <taxon>Rhabditida</taxon>
        <taxon>Rhabditina</taxon>
        <taxon>Rhabditomorpha</taxon>
        <taxon>Strongyloidea</taxon>
        <taxon>Ancylostomatidae</taxon>
        <taxon>Ancylostomatinae</taxon>
        <taxon>Ancylostoma</taxon>
    </lineage>
</organism>
<feature type="domain" description="Helitron helicase-like" evidence="3">
    <location>
        <begin position="263"/>
        <end position="372"/>
    </location>
</feature>
<dbReference type="SUPFAM" id="SSF52540">
    <property type="entry name" value="P-loop containing nucleoside triphosphate hydrolases"/>
    <property type="match status" value="2"/>
</dbReference>
<dbReference type="Proteomes" id="UP000054047">
    <property type="component" value="Unassembled WGS sequence"/>
</dbReference>
<dbReference type="GO" id="GO:0006281">
    <property type="term" value="P:DNA repair"/>
    <property type="evidence" value="ECO:0007669"/>
    <property type="project" value="UniProtKB-KW"/>
</dbReference>
<evidence type="ECO:0000259" key="3">
    <source>
        <dbReference type="Pfam" id="PF14214"/>
    </source>
</evidence>
<keyword evidence="1" id="KW-0547">Nucleotide-binding</keyword>
<protein>
    <recommendedName>
        <fullName evidence="1">ATP-dependent DNA helicase</fullName>
        <ecNumber evidence="1">5.6.2.3</ecNumber>
    </recommendedName>
</protein>
<keyword evidence="1" id="KW-0347">Helicase</keyword>
<dbReference type="InterPro" id="IPR049163">
    <property type="entry name" value="Pif1-like_2B_dom"/>
</dbReference>
<dbReference type="Gene3D" id="3.40.50.300">
    <property type="entry name" value="P-loop containing nucleotide triphosphate hydrolases"/>
    <property type="match status" value="1"/>
</dbReference>
<evidence type="ECO:0000313" key="5">
    <source>
        <dbReference type="EMBL" id="KIH51216.1"/>
    </source>
</evidence>
<feature type="domain" description="DNA helicase Pif1-like 2B" evidence="4">
    <location>
        <begin position="940"/>
        <end position="985"/>
    </location>
</feature>
<dbReference type="GO" id="GO:0005524">
    <property type="term" value="F:ATP binding"/>
    <property type="evidence" value="ECO:0007669"/>
    <property type="project" value="UniProtKB-KW"/>
</dbReference>
<dbReference type="Pfam" id="PF05970">
    <property type="entry name" value="PIF1"/>
    <property type="match status" value="1"/>
</dbReference>
<dbReference type="PANTHER" id="PTHR10492:SF57">
    <property type="entry name" value="ATP-DEPENDENT DNA HELICASE"/>
    <property type="match status" value="1"/>
</dbReference>
<dbReference type="EC" id="5.6.2.3" evidence="1"/>
<dbReference type="PANTHER" id="PTHR10492">
    <property type="match status" value="1"/>
</dbReference>